<reference evidence="1 2" key="1">
    <citation type="submission" date="2016-11" db="EMBL/GenBank/DDBJ databases">
        <title>Study of marine rhodopsin-containing bacteria.</title>
        <authorList>
            <person name="Yoshizawa S."/>
            <person name="Kumagai Y."/>
            <person name="Kogure K."/>
        </authorList>
    </citation>
    <scope>NUCLEOTIDE SEQUENCE [LARGE SCALE GENOMIC DNA]</scope>
    <source>
        <strain evidence="1 2">SG-29</strain>
    </source>
</reference>
<organism evidence="1 2">
    <name type="scientific">Rubricoccus marinus</name>
    <dbReference type="NCBI Taxonomy" id="716817"/>
    <lineage>
        <taxon>Bacteria</taxon>
        <taxon>Pseudomonadati</taxon>
        <taxon>Rhodothermota</taxon>
        <taxon>Rhodothermia</taxon>
        <taxon>Rhodothermales</taxon>
        <taxon>Rubricoccaceae</taxon>
        <taxon>Rubricoccus</taxon>
    </lineage>
</organism>
<dbReference type="OrthoDB" id="572668at2"/>
<accession>A0A259TUU6</accession>
<evidence type="ECO:0000313" key="2">
    <source>
        <dbReference type="Proteomes" id="UP000216446"/>
    </source>
</evidence>
<dbReference type="InParanoid" id="A0A259TUU6"/>
<evidence type="ECO:0000313" key="1">
    <source>
        <dbReference type="EMBL" id="OZC01470.1"/>
    </source>
</evidence>
<protein>
    <submittedName>
        <fullName evidence="1">Uncharacterized protein</fullName>
    </submittedName>
</protein>
<gene>
    <name evidence="1" type="ORF">BSZ36_17490</name>
</gene>
<dbReference type="AlphaFoldDB" id="A0A259TUU6"/>
<sequence length="149" mass="16727">MSTKATIAHGPTFHLYHEIGDDRYVYLEVEGVPFQASYDRVVVPVPVHVWEHARQFSGVDLSLADATDDELRAEVEAYVDERIARYEAATNDRERAFASVIGSIGYGPADAPREEQVAHGMEGRLRRRAYEREVRAAIEQLITTDHSAA</sequence>
<dbReference type="EMBL" id="MQWB01000010">
    <property type="protein sequence ID" value="OZC01470.1"/>
    <property type="molecule type" value="Genomic_DNA"/>
</dbReference>
<name>A0A259TUU6_9BACT</name>
<comment type="caution">
    <text evidence="1">The sequence shown here is derived from an EMBL/GenBank/DDBJ whole genome shotgun (WGS) entry which is preliminary data.</text>
</comment>
<dbReference type="RefSeq" id="WP_094551631.1">
    <property type="nucleotide sequence ID" value="NZ_MQWB01000010.1"/>
</dbReference>
<dbReference type="Proteomes" id="UP000216446">
    <property type="component" value="Unassembled WGS sequence"/>
</dbReference>
<keyword evidence="2" id="KW-1185">Reference proteome</keyword>
<proteinExistence type="predicted"/>